<evidence type="ECO:0000313" key="4">
    <source>
        <dbReference type="Proteomes" id="UP000199214"/>
    </source>
</evidence>
<dbReference type="AlphaFoldDB" id="A0A1H7GLI8"/>
<protein>
    <submittedName>
        <fullName evidence="3">PilZ domain-containing protein</fullName>
    </submittedName>
</protein>
<evidence type="ECO:0000256" key="1">
    <source>
        <dbReference type="SAM" id="MobiDB-lite"/>
    </source>
</evidence>
<dbReference type="InterPro" id="IPR009875">
    <property type="entry name" value="PilZ_domain"/>
</dbReference>
<dbReference type="EMBL" id="FNZZ01000001">
    <property type="protein sequence ID" value="SEK37380.1"/>
    <property type="molecule type" value="Genomic_DNA"/>
</dbReference>
<evidence type="ECO:0000313" key="3">
    <source>
        <dbReference type="EMBL" id="SEK37380.1"/>
    </source>
</evidence>
<organism evidence="3 4">
    <name type="scientific">Sphingomonas palmae</name>
    <dbReference type="NCBI Taxonomy" id="1855283"/>
    <lineage>
        <taxon>Bacteria</taxon>
        <taxon>Pseudomonadati</taxon>
        <taxon>Pseudomonadota</taxon>
        <taxon>Alphaproteobacteria</taxon>
        <taxon>Sphingomonadales</taxon>
        <taxon>Sphingomonadaceae</taxon>
        <taxon>Sphingomonas</taxon>
    </lineage>
</organism>
<dbReference type="STRING" id="1855283.SAMN05216382_0281"/>
<evidence type="ECO:0000259" key="2">
    <source>
        <dbReference type="Pfam" id="PF07238"/>
    </source>
</evidence>
<feature type="region of interest" description="Disordered" evidence="1">
    <location>
        <begin position="1"/>
        <end position="30"/>
    </location>
</feature>
<dbReference type="OrthoDB" id="9795572at2"/>
<name>A0A1H7GLI8_9SPHN</name>
<dbReference type="Pfam" id="PF07238">
    <property type="entry name" value="PilZ"/>
    <property type="match status" value="1"/>
</dbReference>
<dbReference type="Gene3D" id="2.40.10.220">
    <property type="entry name" value="predicted glycosyltransferase like domains"/>
    <property type="match status" value="1"/>
</dbReference>
<proteinExistence type="predicted"/>
<dbReference type="GO" id="GO:0035438">
    <property type="term" value="F:cyclic-di-GMP binding"/>
    <property type="evidence" value="ECO:0007669"/>
    <property type="project" value="InterPro"/>
</dbReference>
<dbReference type="SUPFAM" id="SSF141371">
    <property type="entry name" value="PilZ domain-like"/>
    <property type="match status" value="1"/>
</dbReference>
<gene>
    <name evidence="3" type="ORF">SAMN05216382_0281</name>
</gene>
<dbReference type="RefSeq" id="WP_093002587.1">
    <property type="nucleotide sequence ID" value="NZ_FNZZ01000001.1"/>
</dbReference>
<accession>A0A1H7GLI8</accession>
<feature type="domain" description="PilZ" evidence="2">
    <location>
        <begin position="16"/>
        <end position="104"/>
    </location>
</feature>
<dbReference type="Proteomes" id="UP000199214">
    <property type="component" value="Unassembled WGS sequence"/>
</dbReference>
<sequence length="108" mass="11874">MATFAAEFEPAQTQGRRRSPRAPVSFDARLGGQGGMGRTLCKVVDLSLHGCRLQTYSAMKRGQTIWLNLPQIGPIAADVMWADDFTAGCQFHAPLNETAFDELVERFA</sequence>
<keyword evidence="4" id="KW-1185">Reference proteome</keyword>
<reference evidence="4" key="1">
    <citation type="submission" date="2016-10" db="EMBL/GenBank/DDBJ databases">
        <authorList>
            <person name="Varghese N."/>
            <person name="Submissions S."/>
        </authorList>
    </citation>
    <scope>NUCLEOTIDE SEQUENCE [LARGE SCALE GENOMIC DNA]</scope>
    <source>
        <strain evidence="4">JS21-1</strain>
    </source>
</reference>